<dbReference type="GO" id="GO:0016747">
    <property type="term" value="F:acyltransferase activity, transferring groups other than amino-acyl groups"/>
    <property type="evidence" value="ECO:0007669"/>
    <property type="project" value="InterPro"/>
</dbReference>
<accession>S0FYS6</accession>
<organism evidence="3 4">
    <name type="scientific">Desulfotignum phosphitoxidans DSM 13687</name>
    <dbReference type="NCBI Taxonomy" id="1286635"/>
    <lineage>
        <taxon>Bacteria</taxon>
        <taxon>Pseudomonadati</taxon>
        <taxon>Thermodesulfobacteriota</taxon>
        <taxon>Desulfobacteria</taxon>
        <taxon>Desulfobacterales</taxon>
        <taxon>Desulfobacteraceae</taxon>
        <taxon>Desulfotignum</taxon>
    </lineage>
</organism>
<evidence type="ECO:0000313" key="4">
    <source>
        <dbReference type="Proteomes" id="UP000014216"/>
    </source>
</evidence>
<dbReference type="SUPFAM" id="SSF55729">
    <property type="entry name" value="Acyl-CoA N-acyltransferases (Nat)"/>
    <property type="match status" value="1"/>
</dbReference>
<dbReference type="InterPro" id="IPR041496">
    <property type="entry name" value="YitH/HolE_GNAT"/>
</dbReference>
<feature type="transmembrane region" description="Helical" evidence="1">
    <location>
        <begin position="56"/>
        <end position="77"/>
    </location>
</feature>
<keyword evidence="1" id="KW-1133">Transmembrane helix</keyword>
<dbReference type="OrthoDB" id="20916at2"/>
<dbReference type="InterPro" id="IPR016181">
    <property type="entry name" value="Acyl_CoA_acyltransferase"/>
</dbReference>
<evidence type="ECO:0000259" key="2">
    <source>
        <dbReference type="PROSITE" id="PS51186"/>
    </source>
</evidence>
<dbReference type="RefSeq" id="WP_006967324.1">
    <property type="nucleotide sequence ID" value="NZ_APJX01000008.1"/>
</dbReference>
<dbReference type="AlphaFoldDB" id="S0FYS6"/>
<keyword evidence="1" id="KW-0472">Membrane</keyword>
<dbReference type="EMBL" id="APJX01000008">
    <property type="protein sequence ID" value="EMS78344.1"/>
    <property type="molecule type" value="Genomic_DNA"/>
</dbReference>
<comment type="caution">
    <text evidence="3">The sequence shown here is derived from an EMBL/GenBank/DDBJ whole genome shotgun (WGS) entry which is preliminary data.</text>
</comment>
<evidence type="ECO:0000256" key="1">
    <source>
        <dbReference type="SAM" id="Phobius"/>
    </source>
</evidence>
<dbReference type="CDD" id="cd04301">
    <property type="entry name" value="NAT_SF"/>
    <property type="match status" value="1"/>
</dbReference>
<gene>
    <name evidence="3" type="ORF">Dpo_8c00110</name>
</gene>
<feature type="domain" description="N-acetyltransferase" evidence="2">
    <location>
        <begin position="7"/>
        <end position="154"/>
    </location>
</feature>
<keyword evidence="1" id="KW-0812">Transmembrane</keyword>
<name>S0FYS6_9BACT</name>
<evidence type="ECO:0000313" key="3">
    <source>
        <dbReference type="EMBL" id="EMS78344.1"/>
    </source>
</evidence>
<dbReference type="InterPro" id="IPR052729">
    <property type="entry name" value="Acyl/Acetyltrans_Enzymes"/>
</dbReference>
<proteinExistence type="predicted"/>
<dbReference type="Pfam" id="PF18014">
    <property type="entry name" value="Acetyltransf_18"/>
    <property type="match status" value="1"/>
</dbReference>
<reference evidence="3 4" key="1">
    <citation type="journal article" date="2013" name="Genome Announc.">
        <title>Draft Genome Sequence of Desulfotignum phosphitoxidans DSM 13687 Strain FiPS-3.</title>
        <authorList>
            <person name="Poehlein A."/>
            <person name="Daniel R."/>
            <person name="Simeonova D.D."/>
        </authorList>
    </citation>
    <scope>NUCLEOTIDE SEQUENCE [LARGE SCALE GENOMIC DNA]</scope>
    <source>
        <strain evidence="3 4">DSM 13687</strain>
    </source>
</reference>
<keyword evidence="4" id="KW-1185">Reference proteome</keyword>
<dbReference type="InterPro" id="IPR000182">
    <property type="entry name" value="GNAT_dom"/>
</dbReference>
<dbReference type="PATRIC" id="fig|1286635.3.peg.3470"/>
<protein>
    <submittedName>
        <fullName evidence="3">N-acetyltransferase, GCN5 family</fullName>
    </submittedName>
</protein>
<dbReference type="Gene3D" id="3.40.630.90">
    <property type="match status" value="1"/>
</dbReference>
<dbReference type="PANTHER" id="PTHR47237:SF2">
    <property type="entry name" value="BLL4206 PROTEIN"/>
    <property type="match status" value="1"/>
</dbReference>
<dbReference type="Proteomes" id="UP000014216">
    <property type="component" value="Unassembled WGS sequence"/>
</dbReference>
<dbReference type="Pfam" id="PF00583">
    <property type="entry name" value="Acetyltransf_1"/>
    <property type="match status" value="1"/>
</dbReference>
<keyword evidence="3" id="KW-0808">Transferase</keyword>
<sequence length="287" mass="32470">MKQPDDYDFVKLNREHLDILVSWADQEGWNPGPHDADVFWHTDPDGFYGFFDQGELVAGGAIISYDGAFGFMGFFIVKPAYRGRGIGRKLWYLRRDTLLKRLDPGAAIGMDGVVAMQPFYNRGGFALSFRDLRYEGTGTPRPQEDAVSAIREPDLEKVLAYDRECFGCDRRRFMTRWLKMPEAYPFKYTEGSRLKGFAVLRKVRQGYKIGPLFADTPDIADALFCACSAATGNAPFYLDIPIVNTAAQALVDRHKMTYVFECARMYHGTPPALPMDKIYGITTFELG</sequence>
<dbReference type="PROSITE" id="PS51186">
    <property type="entry name" value="GNAT"/>
    <property type="match status" value="1"/>
</dbReference>
<dbReference type="PANTHER" id="PTHR47237">
    <property type="entry name" value="SLL0310 PROTEIN"/>
    <property type="match status" value="1"/>
</dbReference>
<dbReference type="Gene3D" id="3.40.630.30">
    <property type="match status" value="1"/>
</dbReference>